<keyword evidence="6 16" id="KW-0812">Transmembrane</keyword>
<evidence type="ECO:0000259" key="17">
    <source>
        <dbReference type="Pfam" id="PF00122"/>
    </source>
</evidence>
<feature type="domain" description="P-type ATPase A" evidence="17">
    <location>
        <begin position="118"/>
        <end position="211"/>
    </location>
</feature>
<dbReference type="InterPro" id="IPR006391">
    <property type="entry name" value="P-type_ATPase_bsu_IA"/>
</dbReference>
<dbReference type="Gene3D" id="3.40.50.1000">
    <property type="entry name" value="HAD superfamily/HAD-like"/>
    <property type="match status" value="1"/>
</dbReference>
<comment type="catalytic activity">
    <reaction evidence="16">
        <text>K(+)(out) + ATP + H2O = K(+)(in) + ADP + phosphate + H(+)</text>
        <dbReference type="Rhea" id="RHEA:16777"/>
        <dbReference type="ChEBI" id="CHEBI:15377"/>
        <dbReference type="ChEBI" id="CHEBI:15378"/>
        <dbReference type="ChEBI" id="CHEBI:29103"/>
        <dbReference type="ChEBI" id="CHEBI:30616"/>
        <dbReference type="ChEBI" id="CHEBI:43474"/>
        <dbReference type="ChEBI" id="CHEBI:456216"/>
        <dbReference type="EC" id="7.2.2.6"/>
    </reaction>
</comment>
<dbReference type="Gene3D" id="3.40.1110.10">
    <property type="entry name" value="Calcium-transporting ATPase, cytoplasmic domain N"/>
    <property type="match status" value="1"/>
</dbReference>
<feature type="binding site" evidence="16">
    <location>
        <position position="347"/>
    </location>
    <ligand>
        <name>ATP</name>
        <dbReference type="ChEBI" id="CHEBI:30616"/>
    </ligand>
</feature>
<organism evidence="18 19">
    <name type="scientific">Pseudoxanthomonas mexicana</name>
    <dbReference type="NCBI Taxonomy" id="128785"/>
    <lineage>
        <taxon>Bacteria</taxon>
        <taxon>Pseudomonadati</taxon>
        <taxon>Pseudomonadota</taxon>
        <taxon>Gammaproteobacteria</taxon>
        <taxon>Lysobacterales</taxon>
        <taxon>Lysobacteraceae</taxon>
        <taxon>Pseudoxanthomonas</taxon>
    </lineage>
</organism>
<evidence type="ECO:0000256" key="11">
    <source>
        <dbReference type="ARBA" id="ARBA00022958"/>
    </source>
</evidence>
<evidence type="ECO:0000256" key="13">
    <source>
        <dbReference type="ARBA" id="ARBA00022989"/>
    </source>
</evidence>
<feature type="binding site" evidence="16">
    <location>
        <position position="401"/>
    </location>
    <ligand>
        <name>ATP</name>
        <dbReference type="ChEBI" id="CHEBI:30616"/>
    </ligand>
</feature>
<keyword evidence="8 16" id="KW-0547">Nucleotide-binding</keyword>
<dbReference type="NCBIfam" id="TIGR01494">
    <property type="entry name" value="ATPase_P-type"/>
    <property type="match status" value="1"/>
</dbReference>
<comment type="similarity">
    <text evidence="16">Belongs to the cation transport ATPase (P-type) (TC 3.A.3) family. Type IA subfamily.</text>
</comment>
<dbReference type="InterPro" id="IPR023298">
    <property type="entry name" value="ATPase_P-typ_TM_dom_sf"/>
</dbReference>
<feature type="binding site" evidence="16">
    <location>
        <position position="351"/>
    </location>
    <ligand>
        <name>ATP</name>
        <dbReference type="ChEBI" id="CHEBI:30616"/>
    </ligand>
</feature>
<sequence>MTHSTSSARHAGRAPALLDSAGFRAAVIGSFTKLAPQHAFQNPVMAVVWLGTLLTAGLTLAGTTTPGLGWSVTALLFVTVLFANFAEAVAEARGRGQAASLRRARKDLVARRINTPLGGAERRLPAAELKPGDYVIVSAGEQIPADGEIVKGLATINESAVTGESAPVLREAGTDRSGVIGGTKLLSDEIVVKITAEPGHSFLDRMISLVEGANRQKTPNEIALGLLLLTMTLTFLIVVITLPFIAGFVGAKLDPLLLVALLVCLIPTTIGGLLPAIGIAGMNRALAANVLAKSGKAVEVAGDVDVLLLDKTGTITHGDRQATLFHPLAGIDREQLRDAAMLSSLADPTPEGKSIVKLAREQGAVLVEPARAQFIAFTAQTRMSGVDLPDDGRGHVRVIRKGAADAILKHVQAHGGTAPAELAARVEQVARNGATPLVVSDGNHVLGVVELSDVVKHGIKEKFAHMRAMGIRTVMITGDNPLTAAAIAAEAGVDDYIAEARPEDKLARIRQEQAGGRLVAMVGDGTNDAPALAQADVGLAMNSGTQAAKEAGNMVDLDSDPAKLLDVVEVGKQQLITRGALTTFSLANDVSKYFAILPALFAAAIPSMAALNVMQLSSPTNAVLAALIFNALIIPLLIPLALRGVRFRPAGATALLRRNMLVYGVGGVLLPFAAIKLIDLLLAAVIGA</sequence>
<evidence type="ECO:0000313" key="18">
    <source>
        <dbReference type="EMBL" id="QND79795.1"/>
    </source>
</evidence>
<dbReference type="PRINTS" id="PR00119">
    <property type="entry name" value="CATATPASE"/>
</dbReference>
<keyword evidence="12 16" id="KW-1278">Translocase</keyword>
<dbReference type="InterPro" id="IPR036412">
    <property type="entry name" value="HAD-like_sf"/>
</dbReference>
<evidence type="ECO:0000256" key="2">
    <source>
        <dbReference type="ARBA" id="ARBA00022448"/>
    </source>
</evidence>
<dbReference type="HAMAP" id="MF_00285">
    <property type="entry name" value="KdpB"/>
    <property type="match status" value="1"/>
</dbReference>
<dbReference type="Proteomes" id="UP000515506">
    <property type="component" value="Chromosome"/>
</dbReference>
<dbReference type="PANTHER" id="PTHR43743:SF1">
    <property type="entry name" value="POTASSIUM-TRANSPORTING ATPASE ATP-BINDING SUBUNIT"/>
    <property type="match status" value="1"/>
</dbReference>
<keyword evidence="2 16" id="KW-0813">Transport</keyword>
<reference evidence="18 19" key="1">
    <citation type="submission" date="2020-08" db="EMBL/GenBank/DDBJ databases">
        <title>Streptomycin resistant and MDR strain, P. mexicana.</title>
        <authorList>
            <person name="Ganesh-kumar S."/>
            <person name="Zhe T."/>
            <person name="Yu Z."/>
            <person name="Min Y."/>
        </authorList>
    </citation>
    <scope>NUCLEOTIDE SEQUENCE [LARGE SCALE GENOMIC DNA]</scope>
    <source>
        <strain evidence="18 19">GTZY</strain>
    </source>
</reference>
<name>A0ABX6R945_PSEMX</name>
<gene>
    <name evidence="16 18" type="primary">kdpB</name>
    <name evidence="18" type="ORF">H4W19_15930</name>
</gene>
<dbReference type="PANTHER" id="PTHR43743">
    <property type="entry name" value="POTASSIUM-TRANSPORTING ATPASE ATP-BINDING SUBUNIT"/>
    <property type="match status" value="1"/>
</dbReference>
<keyword evidence="7 16" id="KW-0479">Metal-binding</keyword>
<dbReference type="InterPro" id="IPR008250">
    <property type="entry name" value="ATPase_P-typ_transduc_dom_A_sf"/>
</dbReference>
<dbReference type="SFLD" id="SFLDS00003">
    <property type="entry name" value="Haloacid_Dehalogenase"/>
    <property type="match status" value="1"/>
</dbReference>
<dbReference type="Pfam" id="PF00122">
    <property type="entry name" value="E1-E2_ATPase"/>
    <property type="match status" value="1"/>
</dbReference>
<feature type="binding site" evidence="16">
    <location>
        <begin position="377"/>
        <end position="384"/>
    </location>
    <ligand>
        <name>ATP</name>
        <dbReference type="ChEBI" id="CHEBI:30616"/>
    </ligand>
</feature>
<evidence type="ECO:0000256" key="1">
    <source>
        <dbReference type="ARBA" id="ARBA00004370"/>
    </source>
</evidence>
<evidence type="ECO:0000256" key="14">
    <source>
        <dbReference type="ARBA" id="ARBA00023065"/>
    </source>
</evidence>
<keyword evidence="9 16" id="KW-0067">ATP-binding</keyword>
<evidence type="ECO:0000256" key="8">
    <source>
        <dbReference type="ARBA" id="ARBA00022741"/>
    </source>
</evidence>
<evidence type="ECO:0000256" key="3">
    <source>
        <dbReference type="ARBA" id="ARBA00022475"/>
    </source>
</evidence>
<dbReference type="InterPro" id="IPR001757">
    <property type="entry name" value="P_typ_ATPase"/>
</dbReference>
<feature type="transmembrane region" description="Helical" evidence="16">
    <location>
        <begin position="43"/>
        <end position="62"/>
    </location>
</feature>
<dbReference type="EC" id="7.2.2.6" evidence="16"/>
<keyword evidence="19" id="KW-1185">Reference proteome</keyword>
<feature type="transmembrane region" description="Helical" evidence="16">
    <location>
        <begin position="256"/>
        <end position="277"/>
    </location>
</feature>
<evidence type="ECO:0000256" key="7">
    <source>
        <dbReference type="ARBA" id="ARBA00022723"/>
    </source>
</evidence>
<keyword evidence="11 16" id="KW-0630">Potassium</keyword>
<dbReference type="InterPro" id="IPR059000">
    <property type="entry name" value="ATPase_P-type_domA"/>
</dbReference>
<comment type="subcellular location">
    <subcellularLocation>
        <location evidence="16">Cell membrane</location>
        <topology evidence="16">Multi-pass membrane protein</topology>
    </subcellularLocation>
    <subcellularLocation>
        <location evidence="1">Membrane</location>
    </subcellularLocation>
</comment>
<evidence type="ECO:0000256" key="10">
    <source>
        <dbReference type="ARBA" id="ARBA00022842"/>
    </source>
</evidence>
<proteinExistence type="inferred from homology"/>
<dbReference type="RefSeq" id="WP_185895109.1">
    <property type="nucleotide sequence ID" value="NZ_CP060028.1"/>
</dbReference>
<accession>A0ABX6R945</accession>
<feature type="active site" description="4-aspartylphosphate intermediate" evidence="16">
    <location>
        <position position="310"/>
    </location>
</feature>
<evidence type="ECO:0000256" key="12">
    <source>
        <dbReference type="ARBA" id="ARBA00022967"/>
    </source>
</evidence>
<dbReference type="SUPFAM" id="SSF81653">
    <property type="entry name" value="Calcium ATPase, transduction domain A"/>
    <property type="match status" value="1"/>
</dbReference>
<dbReference type="InterPro" id="IPR018303">
    <property type="entry name" value="ATPase_P-typ_P_site"/>
</dbReference>
<evidence type="ECO:0000256" key="5">
    <source>
        <dbReference type="ARBA" id="ARBA00022553"/>
    </source>
</evidence>
<dbReference type="SUPFAM" id="SSF81665">
    <property type="entry name" value="Calcium ATPase, transmembrane domain M"/>
    <property type="match status" value="1"/>
</dbReference>
<feature type="transmembrane region" description="Helical" evidence="16">
    <location>
        <begin position="224"/>
        <end position="250"/>
    </location>
</feature>
<dbReference type="InterPro" id="IPR023299">
    <property type="entry name" value="ATPase_P-typ_cyto_dom_N"/>
</dbReference>
<dbReference type="InterPro" id="IPR044492">
    <property type="entry name" value="P_typ_ATPase_HD_dom"/>
</dbReference>
<evidence type="ECO:0000256" key="15">
    <source>
        <dbReference type="ARBA" id="ARBA00023136"/>
    </source>
</evidence>
<keyword evidence="4 16" id="KW-0633">Potassium transport</keyword>
<dbReference type="NCBIfam" id="TIGR01497">
    <property type="entry name" value="kdpB"/>
    <property type="match status" value="1"/>
</dbReference>
<feature type="transmembrane region" description="Helical" evidence="16">
    <location>
        <begin position="622"/>
        <end position="642"/>
    </location>
</feature>
<evidence type="ECO:0000256" key="6">
    <source>
        <dbReference type="ARBA" id="ARBA00022692"/>
    </source>
</evidence>
<comment type="subunit">
    <text evidence="16">The system is composed of three essential subunits: KdpA, KdpB and KdpC.</text>
</comment>
<evidence type="ECO:0000313" key="19">
    <source>
        <dbReference type="Proteomes" id="UP000515506"/>
    </source>
</evidence>
<evidence type="ECO:0000256" key="9">
    <source>
        <dbReference type="ARBA" id="ARBA00022840"/>
    </source>
</evidence>
<evidence type="ECO:0000256" key="16">
    <source>
        <dbReference type="HAMAP-Rule" id="MF_00285"/>
    </source>
</evidence>
<feature type="binding site" evidence="16">
    <location>
        <position position="524"/>
    </location>
    <ligand>
        <name>Mg(2+)</name>
        <dbReference type="ChEBI" id="CHEBI:18420"/>
    </ligand>
</feature>
<dbReference type="InterPro" id="IPR023214">
    <property type="entry name" value="HAD_sf"/>
</dbReference>
<dbReference type="EMBL" id="CP060028">
    <property type="protein sequence ID" value="QND79795.1"/>
    <property type="molecule type" value="Genomic_DNA"/>
</dbReference>
<keyword evidence="15 16" id="KW-0472">Membrane</keyword>
<feature type="transmembrane region" description="Helical" evidence="16">
    <location>
        <begin position="68"/>
        <end position="86"/>
    </location>
</feature>
<evidence type="ECO:0000256" key="4">
    <source>
        <dbReference type="ARBA" id="ARBA00022538"/>
    </source>
</evidence>
<keyword evidence="3 16" id="KW-1003">Cell membrane</keyword>
<dbReference type="Gene3D" id="2.70.150.10">
    <property type="entry name" value="Calcium-transporting ATPase, cytoplasmic transduction domain A"/>
    <property type="match status" value="1"/>
</dbReference>
<comment type="function">
    <text evidence="16">Part of the high-affinity ATP-driven potassium transport (or Kdp) system, which catalyzes the hydrolysis of ATP coupled with the electrogenic transport of potassium into the cytoplasm. This subunit is responsible for energy coupling to the transport system and for the release of the potassium ions to the cytoplasm.</text>
</comment>
<feature type="binding site" evidence="16">
    <location>
        <position position="528"/>
    </location>
    <ligand>
        <name>Mg(2+)</name>
        <dbReference type="ChEBI" id="CHEBI:18420"/>
    </ligand>
</feature>
<protein>
    <recommendedName>
        <fullName evidence="16">Potassium-transporting ATPase ATP-binding subunit</fullName>
        <ecNumber evidence="16">7.2.2.6</ecNumber>
    </recommendedName>
    <alternativeName>
        <fullName evidence="16">ATP phosphohydrolase [potassium-transporting] B chain</fullName>
    </alternativeName>
    <alternativeName>
        <fullName evidence="16">Potassium-binding and translocating subunit B</fullName>
    </alternativeName>
    <alternativeName>
        <fullName evidence="16">Potassium-translocating ATPase B chain</fullName>
    </alternativeName>
</protein>
<dbReference type="SFLD" id="SFLDF00027">
    <property type="entry name" value="p-type_atpase"/>
    <property type="match status" value="1"/>
</dbReference>
<dbReference type="PROSITE" id="PS00154">
    <property type="entry name" value="ATPASE_E1_E2"/>
    <property type="match status" value="1"/>
</dbReference>
<dbReference type="Pfam" id="PF00702">
    <property type="entry name" value="Hydrolase"/>
    <property type="match status" value="1"/>
</dbReference>
<keyword evidence="13 16" id="KW-1133">Transmembrane helix</keyword>
<feature type="transmembrane region" description="Helical" evidence="16">
    <location>
        <begin position="593"/>
        <end position="616"/>
    </location>
</feature>
<keyword evidence="14 16" id="KW-0406">Ion transport</keyword>
<keyword evidence="10 16" id="KW-0460">Magnesium</keyword>
<feature type="transmembrane region" description="Helical" evidence="16">
    <location>
        <begin position="662"/>
        <end position="686"/>
    </location>
</feature>
<dbReference type="SUPFAM" id="SSF56784">
    <property type="entry name" value="HAD-like"/>
    <property type="match status" value="1"/>
</dbReference>
<dbReference type="SFLD" id="SFLDG00002">
    <property type="entry name" value="C1.7:_P-type_atpase_like"/>
    <property type="match status" value="1"/>
</dbReference>
<keyword evidence="5 16" id="KW-0597">Phosphoprotein</keyword>